<accession>A0A514K3A3</accession>
<evidence type="ECO:0008006" key="3">
    <source>
        <dbReference type="Google" id="ProtNLM"/>
    </source>
</evidence>
<proteinExistence type="predicted"/>
<evidence type="ECO:0000313" key="2">
    <source>
        <dbReference type="EMBL" id="QDI74101.1"/>
    </source>
</evidence>
<evidence type="ECO:0000256" key="1">
    <source>
        <dbReference type="SAM" id="Phobius"/>
    </source>
</evidence>
<reference evidence="2" key="1">
    <citation type="submission" date="2019-02" db="EMBL/GenBank/DDBJ databases">
        <title>Spindle-shaped viruses infect a marine ammonia-oxidizing thaumarchaeon.</title>
        <authorList>
            <person name="Kim J.-G."/>
            <person name="Kim S.-J."/>
            <person name="Rhee S.-K."/>
        </authorList>
    </citation>
    <scope>NUCLEOTIDE SEQUENCE [LARGE SCALE GENOMIC DNA]</scope>
    <source>
        <strain evidence="2">NSV6</strain>
    </source>
</reference>
<protein>
    <recommendedName>
        <fullName evidence="3">Transmembrane protein</fullName>
    </recommendedName>
</protein>
<keyword evidence="1" id="KW-0472">Membrane</keyword>
<feature type="transmembrane region" description="Helical" evidence="1">
    <location>
        <begin position="7"/>
        <end position="26"/>
    </location>
</feature>
<name>A0A514K3A3_9VIRU</name>
<organism evidence="2">
    <name type="scientific">Nitrosopumilus spindle-shaped virus</name>
    <dbReference type="NCBI Taxonomy" id="2508184"/>
    <lineage>
        <taxon>Viruses</taxon>
        <taxon>Viruses incertae sedis</taxon>
        <taxon>Thaspiviridae</taxon>
        <taxon>Nitmarvirus</taxon>
        <taxon>Nitmarvirus maris</taxon>
        <taxon>Nitmarvirus NSV1</taxon>
    </lineage>
</organism>
<sequence>MTSLINYNFFGLLVMGFLVTTTAFVYSEKLEDNANTNIRSCNEIFDRHDQGIEKTTFKSFEECEKYVSSFKQSLLNSSYALKFGGILGIGLIVISIIGIFFVKESENETWKNQ</sequence>
<feature type="transmembrane region" description="Helical" evidence="1">
    <location>
        <begin position="79"/>
        <end position="102"/>
    </location>
</feature>
<keyword evidence="1" id="KW-1133">Transmembrane helix</keyword>
<dbReference type="EMBL" id="MK570058">
    <property type="protein sequence ID" value="QDI74101.1"/>
    <property type="molecule type" value="Genomic_DNA"/>
</dbReference>
<keyword evidence="1" id="KW-0812">Transmembrane</keyword>